<sequence>MTELAVLDAEQALYRLGNHHVLYSRLLALFEQQAGDLLAQLENNQPITVLSAHTLKGSAAEIGAENLRNVMQHTEQDLKANKTLSSQQLAQIKEAISLTQQAVITYQHR</sequence>
<comment type="caution">
    <text evidence="3">The sequence shown here is derived from an EMBL/GenBank/DDBJ whole genome shotgun (WGS) entry which is preliminary data.</text>
</comment>
<gene>
    <name evidence="3" type="ORF">BFC18_11620</name>
</gene>
<dbReference type="RefSeq" id="WP_070125481.1">
    <property type="nucleotide sequence ID" value="NZ_MDHN01000024.1"/>
</dbReference>
<dbReference type="InterPro" id="IPR036641">
    <property type="entry name" value="HPT_dom_sf"/>
</dbReference>
<evidence type="ECO:0000313" key="3">
    <source>
        <dbReference type="EMBL" id="OFC70777.1"/>
    </source>
</evidence>
<reference evidence="3 4" key="1">
    <citation type="submission" date="2016-08" db="EMBL/GenBank/DDBJ databases">
        <authorList>
            <person name="Seilhamer J.J."/>
        </authorList>
    </citation>
    <scope>NUCLEOTIDE SEQUENCE [LARGE SCALE GENOMIC DNA]</scope>
    <source>
        <strain evidence="3 4">KCTC 42603</strain>
    </source>
</reference>
<dbReference type="InterPro" id="IPR008207">
    <property type="entry name" value="Sig_transdc_His_kin_Hpt_dom"/>
</dbReference>
<dbReference type="Proteomes" id="UP000175691">
    <property type="component" value="Unassembled WGS sequence"/>
</dbReference>
<dbReference type="AlphaFoldDB" id="A0A1E7ZB93"/>
<dbReference type="GO" id="GO:0000160">
    <property type="term" value="P:phosphorelay signal transduction system"/>
    <property type="evidence" value="ECO:0007669"/>
    <property type="project" value="UniProtKB-KW"/>
</dbReference>
<evidence type="ECO:0000313" key="4">
    <source>
        <dbReference type="Proteomes" id="UP000175691"/>
    </source>
</evidence>
<keyword evidence="1" id="KW-0902">Two-component regulatory system</keyword>
<keyword evidence="4" id="KW-1185">Reference proteome</keyword>
<feature type="domain" description="HPt" evidence="2">
    <location>
        <begin position="25"/>
        <end position="101"/>
    </location>
</feature>
<protein>
    <recommendedName>
        <fullName evidence="2">HPt domain-containing protein</fullName>
    </recommendedName>
</protein>
<dbReference type="Gene3D" id="1.20.120.160">
    <property type="entry name" value="HPT domain"/>
    <property type="match status" value="1"/>
</dbReference>
<proteinExistence type="predicted"/>
<accession>A0A1E7ZB93</accession>
<evidence type="ECO:0000256" key="1">
    <source>
        <dbReference type="ARBA" id="ARBA00023012"/>
    </source>
</evidence>
<dbReference type="OrthoDB" id="6336569at2"/>
<dbReference type="EMBL" id="MDHN01000024">
    <property type="protein sequence ID" value="OFC70777.1"/>
    <property type="molecule type" value="Genomic_DNA"/>
</dbReference>
<dbReference type="GO" id="GO:0004672">
    <property type="term" value="F:protein kinase activity"/>
    <property type="evidence" value="ECO:0007669"/>
    <property type="project" value="UniProtKB-ARBA"/>
</dbReference>
<evidence type="ECO:0000259" key="2">
    <source>
        <dbReference type="Pfam" id="PF01627"/>
    </source>
</evidence>
<dbReference type="Pfam" id="PF01627">
    <property type="entry name" value="Hpt"/>
    <property type="match status" value="1"/>
</dbReference>
<dbReference type="SUPFAM" id="SSF47226">
    <property type="entry name" value="Histidine-containing phosphotransfer domain, HPT domain"/>
    <property type="match status" value="1"/>
</dbReference>
<dbReference type="STRING" id="1656094.BFC18_11620"/>
<organism evidence="3 4">
    <name type="scientific">Alteromonas confluentis</name>
    <dbReference type="NCBI Taxonomy" id="1656094"/>
    <lineage>
        <taxon>Bacteria</taxon>
        <taxon>Pseudomonadati</taxon>
        <taxon>Pseudomonadota</taxon>
        <taxon>Gammaproteobacteria</taxon>
        <taxon>Alteromonadales</taxon>
        <taxon>Alteromonadaceae</taxon>
        <taxon>Alteromonas/Salinimonas group</taxon>
        <taxon>Alteromonas</taxon>
    </lineage>
</organism>
<name>A0A1E7ZB93_9ALTE</name>